<proteinExistence type="predicted"/>
<reference evidence="1" key="1">
    <citation type="submission" date="2024-09" db="EMBL/GenBank/DDBJ databases">
        <title>Black Yeasts Isolated from many extreme environments.</title>
        <authorList>
            <person name="Coleine C."/>
            <person name="Stajich J.E."/>
            <person name="Selbmann L."/>
        </authorList>
    </citation>
    <scope>NUCLEOTIDE SEQUENCE</scope>
    <source>
        <strain evidence="1">CCFEE 5737</strain>
    </source>
</reference>
<evidence type="ECO:0000313" key="2">
    <source>
        <dbReference type="Proteomes" id="UP001186974"/>
    </source>
</evidence>
<feature type="non-terminal residue" evidence="1">
    <location>
        <position position="148"/>
    </location>
</feature>
<protein>
    <submittedName>
        <fullName evidence="1">Uncharacterized protein</fullName>
    </submittedName>
</protein>
<keyword evidence="2" id="KW-1185">Reference proteome</keyword>
<name>A0ACC3DFR9_9PEZI</name>
<evidence type="ECO:0000313" key="1">
    <source>
        <dbReference type="EMBL" id="KAK3068782.1"/>
    </source>
</evidence>
<sequence length="148" mass="16673">MYDPSKSLLRVACVGDSRAILGRWNDETGKYDVKLLSTDQTGFNIAERERIEAAHPGESKIIDKDSGRLLGIAVTRAFGDVRWKWTQEQVLQTKEKFWGSPLRPNYETPPYMTAEPVVTETEIKRGKKGDFVIMASDGIWDQISSAHA</sequence>
<dbReference type="EMBL" id="JAWDJW010005224">
    <property type="protein sequence ID" value="KAK3068782.1"/>
    <property type="molecule type" value="Genomic_DNA"/>
</dbReference>
<gene>
    <name evidence="1" type="ORF">LTS18_000527</name>
</gene>
<accession>A0ACC3DFR9</accession>
<dbReference type="Proteomes" id="UP001186974">
    <property type="component" value="Unassembled WGS sequence"/>
</dbReference>
<comment type="caution">
    <text evidence="1">The sequence shown here is derived from an EMBL/GenBank/DDBJ whole genome shotgun (WGS) entry which is preliminary data.</text>
</comment>
<organism evidence="1 2">
    <name type="scientific">Coniosporium uncinatum</name>
    <dbReference type="NCBI Taxonomy" id="93489"/>
    <lineage>
        <taxon>Eukaryota</taxon>
        <taxon>Fungi</taxon>
        <taxon>Dikarya</taxon>
        <taxon>Ascomycota</taxon>
        <taxon>Pezizomycotina</taxon>
        <taxon>Dothideomycetes</taxon>
        <taxon>Dothideomycetes incertae sedis</taxon>
        <taxon>Coniosporium</taxon>
    </lineage>
</organism>